<organism evidence="1 2">
    <name type="scientific">Liparis tanakae</name>
    <name type="common">Tanaka's snailfish</name>
    <dbReference type="NCBI Taxonomy" id="230148"/>
    <lineage>
        <taxon>Eukaryota</taxon>
        <taxon>Metazoa</taxon>
        <taxon>Chordata</taxon>
        <taxon>Craniata</taxon>
        <taxon>Vertebrata</taxon>
        <taxon>Euteleostomi</taxon>
        <taxon>Actinopterygii</taxon>
        <taxon>Neopterygii</taxon>
        <taxon>Teleostei</taxon>
        <taxon>Neoteleostei</taxon>
        <taxon>Acanthomorphata</taxon>
        <taxon>Eupercaria</taxon>
        <taxon>Perciformes</taxon>
        <taxon>Cottioidei</taxon>
        <taxon>Cottales</taxon>
        <taxon>Liparidae</taxon>
        <taxon>Liparis</taxon>
    </lineage>
</organism>
<gene>
    <name evidence="1" type="ORF">EYF80_059566</name>
</gene>
<evidence type="ECO:0000313" key="2">
    <source>
        <dbReference type="Proteomes" id="UP000314294"/>
    </source>
</evidence>
<protein>
    <submittedName>
        <fullName evidence="1">Uncharacterized protein</fullName>
    </submittedName>
</protein>
<reference evidence="1 2" key="1">
    <citation type="submission" date="2019-03" db="EMBL/GenBank/DDBJ databases">
        <title>First draft genome of Liparis tanakae, snailfish: a comprehensive survey of snailfish specific genes.</title>
        <authorList>
            <person name="Kim W."/>
            <person name="Song I."/>
            <person name="Jeong J.-H."/>
            <person name="Kim D."/>
            <person name="Kim S."/>
            <person name="Ryu S."/>
            <person name="Song J.Y."/>
            <person name="Lee S.K."/>
        </authorList>
    </citation>
    <scope>NUCLEOTIDE SEQUENCE [LARGE SCALE GENOMIC DNA]</scope>
    <source>
        <tissue evidence="1">Muscle</tissue>
    </source>
</reference>
<dbReference type="EMBL" id="SRLO01004668">
    <property type="protein sequence ID" value="TNN30282.1"/>
    <property type="molecule type" value="Genomic_DNA"/>
</dbReference>
<accession>A0A4Z2EPM4</accession>
<dbReference type="Proteomes" id="UP000314294">
    <property type="component" value="Unassembled WGS sequence"/>
</dbReference>
<keyword evidence="2" id="KW-1185">Reference proteome</keyword>
<proteinExistence type="predicted"/>
<comment type="caution">
    <text evidence="1">The sequence shown here is derived from an EMBL/GenBank/DDBJ whole genome shotgun (WGS) entry which is preliminary data.</text>
</comment>
<evidence type="ECO:0000313" key="1">
    <source>
        <dbReference type="EMBL" id="TNN30282.1"/>
    </source>
</evidence>
<sequence length="111" mass="12430">MSTQLFLPFQETGLKRGAAGRGGRSRLTLGEGQVHPVQVARLAQGSHRQTTIHPLIHTDAVESRLRRTMFQISILEEVFLPLDAVPEERRPLTPWMSLYCEAEAPELKAEA</sequence>
<dbReference type="AlphaFoldDB" id="A0A4Z2EPM4"/>
<name>A0A4Z2EPM4_9TELE</name>